<keyword evidence="5" id="KW-1185">Reference proteome</keyword>
<dbReference type="Pfam" id="PF00072">
    <property type="entry name" value="Response_reg"/>
    <property type="match status" value="1"/>
</dbReference>
<keyword evidence="1 2" id="KW-0597">Phosphoprotein</keyword>
<dbReference type="EMBL" id="JASJQH010000360">
    <property type="protein sequence ID" value="KAK9764835.1"/>
    <property type="molecule type" value="Genomic_DNA"/>
</dbReference>
<reference evidence="4 5" key="1">
    <citation type="submission" date="2023-04" db="EMBL/GenBank/DDBJ databases">
        <title>Genome of Basidiobolus ranarum AG-B5.</title>
        <authorList>
            <person name="Stajich J.E."/>
            <person name="Carter-House D."/>
            <person name="Gryganskyi A."/>
        </authorList>
    </citation>
    <scope>NUCLEOTIDE SEQUENCE [LARGE SCALE GENOMIC DNA]</scope>
    <source>
        <strain evidence="4 5">AG-B5</strain>
    </source>
</reference>
<evidence type="ECO:0000256" key="1">
    <source>
        <dbReference type="ARBA" id="ARBA00022553"/>
    </source>
</evidence>
<dbReference type="InterPro" id="IPR011006">
    <property type="entry name" value="CheY-like_superfamily"/>
</dbReference>
<dbReference type="SMART" id="SM00448">
    <property type="entry name" value="REC"/>
    <property type="match status" value="1"/>
</dbReference>
<evidence type="ECO:0000313" key="5">
    <source>
        <dbReference type="Proteomes" id="UP001479436"/>
    </source>
</evidence>
<name>A0ABR2WTG7_9FUNG</name>
<dbReference type="PANTHER" id="PTHR45339:SF3">
    <property type="entry name" value="HISTIDINE KINASE"/>
    <property type="match status" value="1"/>
</dbReference>
<feature type="domain" description="Response regulatory" evidence="3">
    <location>
        <begin position="30"/>
        <end position="157"/>
    </location>
</feature>
<feature type="modified residue" description="4-aspartylphosphate" evidence="2">
    <location>
        <position position="83"/>
    </location>
</feature>
<dbReference type="InterPro" id="IPR001789">
    <property type="entry name" value="Sig_transdc_resp-reg_receiver"/>
</dbReference>
<protein>
    <submittedName>
        <fullName evidence="4">Sensitivity to red-light reduced protein</fullName>
    </submittedName>
</protein>
<evidence type="ECO:0000313" key="4">
    <source>
        <dbReference type="EMBL" id="KAK9764835.1"/>
    </source>
</evidence>
<dbReference type="PROSITE" id="PS50110">
    <property type="entry name" value="RESPONSE_REGULATORY"/>
    <property type="match status" value="1"/>
</dbReference>
<sequence>MMSYLNAPHLSVDATLALPEPTRVDNDGLRVLVVDDNSLYLSIVTRMLAKYFTNEVKYTYATTSVLCALESLSLHNYDLILLDIDMPVLTGIETTMEIRNPYSRFQVLASNRTIPIIAITTNALEEHRRHYAAIGMNACVGKPVTLEELRGALNTVTGVANNQSE</sequence>
<dbReference type="CDD" id="cd17546">
    <property type="entry name" value="REC_hyHK_CKI1_RcsC-like"/>
    <property type="match status" value="1"/>
</dbReference>
<proteinExistence type="predicted"/>
<dbReference type="Proteomes" id="UP001479436">
    <property type="component" value="Unassembled WGS sequence"/>
</dbReference>
<organism evidence="4 5">
    <name type="scientific">Basidiobolus ranarum</name>
    <dbReference type="NCBI Taxonomy" id="34480"/>
    <lineage>
        <taxon>Eukaryota</taxon>
        <taxon>Fungi</taxon>
        <taxon>Fungi incertae sedis</taxon>
        <taxon>Zoopagomycota</taxon>
        <taxon>Entomophthoromycotina</taxon>
        <taxon>Basidiobolomycetes</taxon>
        <taxon>Basidiobolales</taxon>
        <taxon>Basidiobolaceae</taxon>
        <taxon>Basidiobolus</taxon>
    </lineage>
</organism>
<comment type="caution">
    <text evidence="4">The sequence shown here is derived from an EMBL/GenBank/DDBJ whole genome shotgun (WGS) entry which is preliminary data.</text>
</comment>
<dbReference type="PANTHER" id="PTHR45339">
    <property type="entry name" value="HYBRID SIGNAL TRANSDUCTION HISTIDINE KINASE J"/>
    <property type="match status" value="1"/>
</dbReference>
<accession>A0ABR2WTG7</accession>
<gene>
    <name evidence="4" type="primary">SRR1_3</name>
    <name evidence="4" type="ORF">K7432_007359</name>
</gene>
<evidence type="ECO:0000256" key="2">
    <source>
        <dbReference type="PROSITE-ProRule" id="PRU00169"/>
    </source>
</evidence>
<dbReference type="Gene3D" id="3.40.50.2300">
    <property type="match status" value="1"/>
</dbReference>
<dbReference type="SUPFAM" id="SSF52172">
    <property type="entry name" value="CheY-like"/>
    <property type="match status" value="1"/>
</dbReference>
<evidence type="ECO:0000259" key="3">
    <source>
        <dbReference type="PROSITE" id="PS50110"/>
    </source>
</evidence>